<dbReference type="RefSeq" id="WP_345862378.1">
    <property type="nucleotide sequence ID" value="NZ_JBDIMF010000001.1"/>
</dbReference>
<reference evidence="1 2" key="1">
    <citation type="submission" date="2024-05" db="EMBL/GenBank/DDBJ databases">
        <authorList>
            <person name="Liu Q."/>
            <person name="Xin Y.-H."/>
        </authorList>
    </citation>
    <scope>NUCLEOTIDE SEQUENCE [LARGE SCALE GENOMIC DNA]</scope>
    <source>
        <strain evidence="1 2">CGMCC 1.15349</strain>
    </source>
</reference>
<dbReference type="EMBL" id="JBDIMF010000001">
    <property type="protein sequence ID" value="MEN2785004.1"/>
    <property type="molecule type" value="Genomic_DNA"/>
</dbReference>
<dbReference type="Gene3D" id="3.50.50.60">
    <property type="entry name" value="FAD/NAD(P)-binding domain"/>
    <property type="match status" value="1"/>
</dbReference>
<organism evidence="1 2">
    <name type="scientific">Sphingomonas qilianensis</name>
    <dbReference type="NCBI Taxonomy" id="1736690"/>
    <lineage>
        <taxon>Bacteria</taxon>
        <taxon>Pseudomonadati</taxon>
        <taxon>Pseudomonadota</taxon>
        <taxon>Alphaproteobacteria</taxon>
        <taxon>Sphingomonadales</taxon>
        <taxon>Sphingomonadaceae</taxon>
        <taxon>Sphingomonas</taxon>
    </lineage>
</organism>
<dbReference type="InterPro" id="IPR050816">
    <property type="entry name" value="Flavin-dep_Halogenase_NPB"/>
</dbReference>
<dbReference type="PIRSF" id="PIRSF011396">
    <property type="entry name" value="Trp_halogenase"/>
    <property type="match status" value="1"/>
</dbReference>
<dbReference type="PANTHER" id="PTHR43747">
    <property type="entry name" value="FAD-BINDING PROTEIN"/>
    <property type="match status" value="1"/>
</dbReference>
<comment type="caution">
    <text evidence="1">The sequence shown here is derived from an EMBL/GenBank/DDBJ whole genome shotgun (WGS) entry which is preliminary data.</text>
</comment>
<evidence type="ECO:0000313" key="2">
    <source>
        <dbReference type="Proteomes" id="UP001404104"/>
    </source>
</evidence>
<protein>
    <submittedName>
        <fullName evidence="1">Tryptophan halogenase family protein</fullName>
    </submittedName>
</protein>
<name>A0ABU9XMF7_9SPHN</name>
<dbReference type="SUPFAM" id="SSF51905">
    <property type="entry name" value="FAD/NAD(P)-binding domain"/>
    <property type="match status" value="1"/>
</dbReference>
<dbReference type="Pfam" id="PF04820">
    <property type="entry name" value="Trp_halogenase"/>
    <property type="match status" value="1"/>
</dbReference>
<dbReference type="PANTHER" id="PTHR43747:SF4">
    <property type="entry name" value="FLAVIN-DEPENDENT TRYPTOPHAN HALOGENASE"/>
    <property type="match status" value="1"/>
</dbReference>
<dbReference type="InterPro" id="IPR036188">
    <property type="entry name" value="FAD/NAD-bd_sf"/>
</dbReference>
<accession>A0ABU9XMF7</accession>
<proteinExistence type="predicted"/>
<dbReference type="InterPro" id="IPR033856">
    <property type="entry name" value="Trp_halogen"/>
</dbReference>
<evidence type="ECO:0000313" key="1">
    <source>
        <dbReference type="EMBL" id="MEN2785004.1"/>
    </source>
</evidence>
<dbReference type="Proteomes" id="UP001404104">
    <property type="component" value="Unassembled WGS sequence"/>
</dbReference>
<gene>
    <name evidence="1" type="ORF">ABC969_01040</name>
</gene>
<sequence length="503" mass="54982">MAPLKRIVIVGGGTAGWMTAAALARLAGAGTTVTLVESEEIGTVGVGEATIPSLLDFNRYLGIDEDAFVRATGATFKLGIEFVGWGKAGGRYMHPFGTFGRDAAGIKFHQIWRRQAGLQAPLNDVGSLEDYCLAAVAARLGRFNRPTGDPAAVLSSLRYAFHFDAGLYAQFLRHLAEEGGVRRVEGRVTQVDLAPDNGFIDAIVLADGRRIEGDLFIDCSGFRALLLGDALGVPFVSWQKWLPCDRALAVPSTSSGAPVPYTRATTTEAGWRWRIPLQHRVGNGHVYCSAYMTDEAAADALLAGLDTLATSEPRQLRFTAGVREHLWERNCVAIGLAGGFLEPLESTSIHLIQSGITRLMSLFPDSGHAPIERDKYNRMLRRDYEQIRDFIILHYHANGRIDGDFWQQCRDTPPPDALVERLALWRERGRAMPEPGQLFSEDGWIAVLMGQIGLPQSYDPLVATLPPEEAARFLQHLRGVIGQTAAAMPAHDQFIASHCARPL</sequence>
<keyword evidence="2" id="KW-1185">Reference proteome</keyword>
<dbReference type="InterPro" id="IPR006905">
    <property type="entry name" value="Flavin_halogenase"/>
</dbReference>